<dbReference type="Proteomes" id="UP001219933">
    <property type="component" value="Chromosome 4"/>
</dbReference>
<evidence type="ECO:0000313" key="7">
    <source>
        <dbReference type="EMBL" id="WFD36305.1"/>
    </source>
</evidence>
<comment type="subunit">
    <text evidence="6">Interacts with the iron-sulfur protein subunit within the SDH catalytic dimer.</text>
</comment>
<dbReference type="EMBL" id="CP119880">
    <property type="protein sequence ID" value="WFD36305.1"/>
    <property type="molecule type" value="Genomic_DNA"/>
</dbReference>
<dbReference type="PANTHER" id="PTHR13137">
    <property type="entry name" value="DC11 ACN9 HOMOLOG"/>
    <property type="match status" value="1"/>
</dbReference>
<evidence type="ECO:0000256" key="5">
    <source>
        <dbReference type="ARBA" id="ARBA00023186"/>
    </source>
</evidence>
<dbReference type="InterPro" id="IPR008381">
    <property type="entry name" value="SDHAF3/Sdh7"/>
</dbReference>
<dbReference type="AlphaFoldDB" id="A0AAF0EWG5"/>
<comment type="similarity">
    <text evidence="2 6">Belongs to the complex I LYR family. SDHAF3 subfamily.</text>
</comment>
<dbReference type="GO" id="GO:0005759">
    <property type="term" value="C:mitochondrial matrix"/>
    <property type="evidence" value="ECO:0007669"/>
    <property type="project" value="UniProtKB-SubCell"/>
</dbReference>
<evidence type="ECO:0000256" key="2">
    <source>
        <dbReference type="ARBA" id="ARBA00006020"/>
    </source>
</evidence>
<reference evidence="7" key="1">
    <citation type="submission" date="2023-03" db="EMBL/GenBank/DDBJ databases">
        <title>Mating type loci evolution in Malassezia.</title>
        <authorList>
            <person name="Coelho M.A."/>
        </authorList>
    </citation>
    <scope>NUCLEOTIDE SEQUENCE</scope>
    <source>
        <strain evidence="7">CBS 11721</strain>
    </source>
</reference>
<dbReference type="GO" id="GO:0005758">
    <property type="term" value="C:mitochondrial intermembrane space"/>
    <property type="evidence" value="ECO:0007669"/>
    <property type="project" value="TreeGrafter"/>
</dbReference>
<organism evidence="7 8">
    <name type="scientific">Malassezia cuniculi</name>
    <dbReference type="NCBI Taxonomy" id="948313"/>
    <lineage>
        <taxon>Eukaryota</taxon>
        <taxon>Fungi</taxon>
        <taxon>Dikarya</taxon>
        <taxon>Basidiomycota</taxon>
        <taxon>Ustilaginomycotina</taxon>
        <taxon>Malasseziomycetes</taxon>
        <taxon>Malasseziales</taxon>
        <taxon>Malasseziaceae</taxon>
        <taxon>Malassezia</taxon>
    </lineage>
</organism>
<protein>
    <recommendedName>
        <fullName evidence="6">Succinate dehydrogenase assembly factor 3</fullName>
        <shortName evidence="6">SDH assembly factor 3</shortName>
        <shortName evidence="6">SDHAF3</shortName>
    </recommendedName>
</protein>
<dbReference type="CDD" id="cd20270">
    <property type="entry name" value="Complex1_LYR_SDHAF3_LYRM10"/>
    <property type="match status" value="1"/>
</dbReference>
<evidence type="ECO:0000313" key="8">
    <source>
        <dbReference type="Proteomes" id="UP001219933"/>
    </source>
</evidence>
<keyword evidence="3" id="KW-0809">Transit peptide</keyword>
<evidence type="ECO:0000256" key="1">
    <source>
        <dbReference type="ARBA" id="ARBA00004305"/>
    </source>
</evidence>
<dbReference type="Pfam" id="PF13233">
    <property type="entry name" value="Complex1_LYR_2"/>
    <property type="match status" value="1"/>
</dbReference>
<dbReference type="GO" id="GO:0034553">
    <property type="term" value="P:mitochondrial respiratory chain complex II assembly"/>
    <property type="evidence" value="ECO:0007669"/>
    <property type="project" value="UniProtKB-UniRule"/>
</dbReference>
<proteinExistence type="inferred from homology"/>
<evidence type="ECO:0000256" key="4">
    <source>
        <dbReference type="ARBA" id="ARBA00023128"/>
    </source>
</evidence>
<dbReference type="PANTHER" id="PTHR13137:SF6">
    <property type="entry name" value="SUCCINATE DEHYDROGENASE ASSEMBLY FACTOR 3, MITOCHONDRIAL"/>
    <property type="match status" value="1"/>
</dbReference>
<comment type="subcellular location">
    <subcellularLocation>
        <location evidence="1 6">Mitochondrion matrix</location>
    </subcellularLocation>
</comment>
<comment type="function">
    <text evidence="6">Plays an essential role in the assembly of succinate dehydrogenase (SDH), an enzyme complex (also referred to as respiratory complex II) that is a component of both the tricarboxylic acid (TCA) cycle and the mitochondrial electron transport chain, and which couples the oxidation of succinate to fumarate with the reduction of ubiquinone (coenzyme Q) to ubiquinol. Promotes maturation of the iron-sulfur protein subunit of the SDH catalytic dimer, protecting it from the deleterious effects of oxidants. May act together with SDHAF1.</text>
</comment>
<dbReference type="GO" id="GO:0006105">
    <property type="term" value="P:succinate metabolic process"/>
    <property type="evidence" value="ECO:0007669"/>
    <property type="project" value="TreeGrafter"/>
</dbReference>
<name>A0AAF0EWG5_9BASI</name>
<evidence type="ECO:0000256" key="6">
    <source>
        <dbReference type="RuleBase" id="RU368039"/>
    </source>
</evidence>
<keyword evidence="4 6" id="KW-0496">Mitochondrion</keyword>
<sequence>MALRLALRGVHTTATPEVRAASESLLAPIPLYRALLRAHRRLGPEMRSLGDDYVKAEFRRHREVTNPLYIVGFCSQWKMYLDALLADSDPLHHRGQRLDPALLDKFSEEQLYQLYELKLATSEVFDPERAQAKPPADFK</sequence>
<keyword evidence="8" id="KW-1185">Reference proteome</keyword>
<evidence type="ECO:0000256" key="3">
    <source>
        <dbReference type="ARBA" id="ARBA00022946"/>
    </source>
</evidence>
<accession>A0AAF0EWG5</accession>
<keyword evidence="5 6" id="KW-0143">Chaperone</keyword>
<gene>
    <name evidence="7" type="ORF">MCUN1_003184</name>
</gene>